<comment type="caution">
    <text evidence="2">The sequence shown here is derived from an EMBL/GenBank/DDBJ whole genome shotgun (WGS) entry which is preliminary data.</text>
</comment>
<reference evidence="2" key="1">
    <citation type="submission" date="2020-11" db="EMBL/GenBank/DDBJ databases">
        <authorList>
            <person name="Whiteford S."/>
        </authorList>
    </citation>
    <scope>NUCLEOTIDE SEQUENCE</scope>
</reference>
<evidence type="ECO:0000313" key="3">
    <source>
        <dbReference type="Proteomes" id="UP000653454"/>
    </source>
</evidence>
<feature type="compositionally biased region" description="Basic and acidic residues" evidence="1">
    <location>
        <begin position="258"/>
        <end position="268"/>
    </location>
</feature>
<proteinExistence type="predicted"/>
<feature type="region of interest" description="Disordered" evidence="1">
    <location>
        <begin position="166"/>
        <end position="190"/>
    </location>
</feature>
<accession>A0A8S4G8U4</accession>
<feature type="compositionally biased region" description="Basic and acidic residues" evidence="1">
    <location>
        <begin position="231"/>
        <end position="249"/>
    </location>
</feature>
<protein>
    <submittedName>
        <fullName evidence="2">(diamondback moth) hypothetical protein</fullName>
    </submittedName>
</protein>
<evidence type="ECO:0000256" key="1">
    <source>
        <dbReference type="SAM" id="MobiDB-lite"/>
    </source>
</evidence>
<evidence type="ECO:0000313" key="2">
    <source>
        <dbReference type="EMBL" id="CAG9135358.1"/>
    </source>
</evidence>
<dbReference type="AlphaFoldDB" id="A0A8S4G8U4"/>
<organism evidence="2 3">
    <name type="scientific">Plutella xylostella</name>
    <name type="common">Diamondback moth</name>
    <name type="synonym">Plutella maculipennis</name>
    <dbReference type="NCBI Taxonomy" id="51655"/>
    <lineage>
        <taxon>Eukaryota</taxon>
        <taxon>Metazoa</taxon>
        <taxon>Ecdysozoa</taxon>
        <taxon>Arthropoda</taxon>
        <taxon>Hexapoda</taxon>
        <taxon>Insecta</taxon>
        <taxon>Pterygota</taxon>
        <taxon>Neoptera</taxon>
        <taxon>Endopterygota</taxon>
        <taxon>Lepidoptera</taxon>
        <taxon>Glossata</taxon>
        <taxon>Ditrysia</taxon>
        <taxon>Yponomeutoidea</taxon>
        <taxon>Plutellidae</taxon>
        <taxon>Plutella</taxon>
    </lineage>
</organism>
<name>A0A8S4G8U4_PLUXY</name>
<gene>
    <name evidence="2" type="ORF">PLXY2_LOCUS13591</name>
</gene>
<dbReference type="Proteomes" id="UP000653454">
    <property type="component" value="Unassembled WGS sequence"/>
</dbReference>
<feature type="compositionally biased region" description="Basic residues" evidence="1">
    <location>
        <begin position="208"/>
        <end position="227"/>
    </location>
</feature>
<sequence>MRIHSVQGMGRRITTIEADPDNASSEMEVLFEKFVEYLKEKGETDKLVELKHGHGHHHWKHWHGFHGHFGHHGFGHHGHWRPHGPPGHHHHHGHDGFGPFGKFAHHGPHGHHGKHDHHGMEFSNRDMHKFAKHFYGKDGHDNEKKCKGKDFYKFLAFYKAFEDQNGEGVSNDHAEKSHDEEATPAEDECQQCKCGGNKKCGKWERRGVRRFGRHQQKGQNKYNKKTVNKNSEAKNTDKDQIELNQDHEMTISGNTDENTARPERPNTA</sequence>
<keyword evidence="3" id="KW-1185">Reference proteome</keyword>
<feature type="compositionally biased region" description="Basic and acidic residues" evidence="1">
    <location>
        <begin position="170"/>
        <end position="181"/>
    </location>
</feature>
<dbReference type="EMBL" id="CAJHNJ030000100">
    <property type="protein sequence ID" value="CAG9135358.1"/>
    <property type="molecule type" value="Genomic_DNA"/>
</dbReference>
<feature type="region of interest" description="Disordered" evidence="1">
    <location>
        <begin position="208"/>
        <end position="268"/>
    </location>
</feature>